<dbReference type="Proteomes" id="UP000010846">
    <property type="component" value="Chromosome"/>
</dbReference>
<feature type="transmembrane region" description="Helical" evidence="1">
    <location>
        <begin position="529"/>
        <end position="547"/>
    </location>
</feature>
<accession>L0IEW7</accession>
<evidence type="ECO:0000256" key="1">
    <source>
        <dbReference type="SAM" id="Phobius"/>
    </source>
</evidence>
<proteinExistence type="predicted"/>
<keyword evidence="1" id="KW-0812">Transmembrane</keyword>
<dbReference type="EMBL" id="CP003050">
    <property type="protein sequence ID" value="AGB17373.1"/>
    <property type="molecule type" value="Genomic_DNA"/>
</dbReference>
<feature type="transmembrane region" description="Helical" evidence="1">
    <location>
        <begin position="456"/>
        <end position="475"/>
    </location>
</feature>
<reference evidence="2" key="1">
    <citation type="submission" date="2011-09" db="EMBL/GenBank/DDBJ databases">
        <title>Complete sequence of Halovivax ruber XH-70.</title>
        <authorList>
            <consortium name="US DOE Joint Genome Institute"/>
            <person name="Lucas S."/>
            <person name="Han J."/>
            <person name="Lapidus A."/>
            <person name="Cheng J.-F."/>
            <person name="Goodwin L."/>
            <person name="Pitluck S."/>
            <person name="Peters L."/>
            <person name="Mikhailova N."/>
            <person name="Davenport K."/>
            <person name="Detter J.C."/>
            <person name="Han C."/>
            <person name="Tapia R."/>
            <person name="Land M."/>
            <person name="Hauser L."/>
            <person name="Kyrpides N."/>
            <person name="Ivanova N."/>
            <person name="Pagani I."/>
            <person name="Sproer C."/>
            <person name="Anderson I."/>
            <person name="Woyke T."/>
        </authorList>
    </citation>
    <scope>NUCLEOTIDE SEQUENCE</scope>
    <source>
        <strain evidence="2">XH-70</strain>
    </source>
</reference>
<keyword evidence="1" id="KW-1133">Transmembrane helix</keyword>
<evidence type="ECO:0000313" key="3">
    <source>
        <dbReference type="Proteomes" id="UP000010846"/>
    </source>
</evidence>
<sequence>MLSNLESSIDRFQDDWATEIVGRRLKIEDDVSAGEVGSVFDIVENIREFIDGRNLVFELDHQAGSFEYRTLWETSGDVTITNSIDNDADADRLFSQADSQAAIQSLRSDTVSSRADLEGCIRSLVETGSVDCQFQYMVDGSHIDEYVQSQLDHSCCSSYYFEKSGLINDIQDSSFAELKDVFYCDEGKRLFVIRNLNQAVSGPEVGYFPPERLGESDLKSFFQRDSYISDQHQRIRRECAIDHFDDQYLPPDYTKLDSSSQSEFADQVRTLLRPYRLASGILGISNISRVMDDGWQVRINGRRVIESDLLLNHEEGGLILEESAVDDGLLDTDQNTVEKFIELFNWIYSSRTTDRINVFRNIATLYSTTVSGMITEIDDIGEGVRSNFEFYIRDSIEEFVKVQQDVTEYVFNTHRELSDIRRGLANNLNRDLFRMVAYVAITWAGIISQLSGITAIQTALTASLVPVIVYIALGLRTAYSLSQQFQATEAGREQYYSMYENRIDENTFNGIKQGDGSDDMKRQFKIDLWIYYVLFTLMLILCAYAIVDLTWLDGPLTGIIESIVN</sequence>
<evidence type="ECO:0000313" key="2">
    <source>
        <dbReference type="EMBL" id="AGB17373.1"/>
    </source>
</evidence>
<organism evidence="2 3">
    <name type="scientific">Halovivax ruber (strain DSM 18193 / JCM 13892 / XH-70)</name>
    <dbReference type="NCBI Taxonomy" id="797302"/>
    <lineage>
        <taxon>Archaea</taxon>
        <taxon>Methanobacteriati</taxon>
        <taxon>Methanobacteriota</taxon>
        <taxon>Stenosarchaea group</taxon>
        <taxon>Halobacteria</taxon>
        <taxon>Halobacteriales</taxon>
        <taxon>Natrialbaceae</taxon>
        <taxon>Halovivax</taxon>
    </lineage>
</organism>
<protein>
    <submittedName>
        <fullName evidence="2">Uncharacterized protein</fullName>
    </submittedName>
</protein>
<dbReference type="AlphaFoldDB" id="L0IEW7"/>
<dbReference type="KEGG" id="hru:Halru_2802"/>
<name>L0IEW7_HALRX</name>
<dbReference type="STRING" id="797302.Halru_2802"/>
<keyword evidence="1" id="KW-0472">Membrane</keyword>
<dbReference type="HOGENOM" id="CLU_482030_0_0_2"/>
<keyword evidence="3" id="KW-1185">Reference proteome</keyword>
<gene>
    <name evidence="2" type="ordered locus">Halru_2802</name>
</gene>
<dbReference type="eggNOG" id="arCOG14677">
    <property type="taxonomic scope" value="Archaea"/>
</dbReference>